<evidence type="ECO:0000313" key="1">
    <source>
        <dbReference type="EMBL" id="KAA1258058.1"/>
    </source>
</evidence>
<dbReference type="InterPro" id="IPR021831">
    <property type="entry name" value="ParD-like"/>
</dbReference>
<evidence type="ECO:0000313" key="2">
    <source>
        <dbReference type="Proteomes" id="UP000322699"/>
    </source>
</evidence>
<proteinExistence type="predicted"/>
<dbReference type="OrthoDB" id="5422561at2"/>
<accession>A0A5B1CAA3</accession>
<dbReference type="AlphaFoldDB" id="A0A5B1CAA3"/>
<dbReference type="Pfam" id="PF11903">
    <property type="entry name" value="ParD_like"/>
    <property type="match status" value="1"/>
</dbReference>
<reference evidence="1 2" key="1">
    <citation type="submission" date="2019-08" db="EMBL/GenBank/DDBJ databases">
        <title>Deep-cultivation of Planctomycetes and their phenomic and genomic characterization uncovers novel biology.</title>
        <authorList>
            <person name="Wiegand S."/>
            <person name="Jogler M."/>
            <person name="Boedeker C."/>
            <person name="Pinto D."/>
            <person name="Vollmers J."/>
            <person name="Rivas-Marin E."/>
            <person name="Kohn T."/>
            <person name="Peeters S.H."/>
            <person name="Heuer A."/>
            <person name="Rast P."/>
            <person name="Oberbeckmann S."/>
            <person name="Bunk B."/>
            <person name="Jeske O."/>
            <person name="Meyerdierks A."/>
            <person name="Storesund J.E."/>
            <person name="Kallscheuer N."/>
            <person name="Luecker S."/>
            <person name="Lage O.M."/>
            <person name="Pohl T."/>
            <person name="Merkel B.J."/>
            <person name="Hornburger P."/>
            <person name="Mueller R.-W."/>
            <person name="Bruemmer F."/>
            <person name="Labrenz M."/>
            <person name="Spormann A.M."/>
            <person name="Op Den Camp H."/>
            <person name="Overmann J."/>
            <person name="Amann R."/>
            <person name="Jetten M.S.M."/>
            <person name="Mascher T."/>
            <person name="Medema M.H."/>
            <person name="Devos D.P."/>
            <person name="Kaster A.-K."/>
            <person name="Ovreas L."/>
            <person name="Rohde M."/>
            <person name="Galperin M.Y."/>
            <person name="Jogler C."/>
        </authorList>
    </citation>
    <scope>NUCLEOTIDE SEQUENCE [LARGE SCALE GENOMIC DNA]</scope>
    <source>
        <strain evidence="1 2">LF1</strain>
    </source>
</reference>
<protein>
    <recommendedName>
        <fullName evidence="3">ParD-like antitoxin of type II toxin-antitoxin system</fullName>
    </recommendedName>
</protein>
<sequence length="123" mass="13421">MGQPVKLSDELVCDARATAELSQRSIAGQIEFWAAIGKSLEPLLRGDRAMALRQAGSVRSLSEVVAAVDSPAGQQRVSDYLKSRPFPHYEPVKDRPGLLRKIDEDGTETIGRFVNRVFEPAAG</sequence>
<keyword evidence="2" id="KW-1185">Reference proteome</keyword>
<name>A0A5B1CAA3_9BACT</name>
<evidence type="ECO:0008006" key="3">
    <source>
        <dbReference type="Google" id="ProtNLM"/>
    </source>
</evidence>
<dbReference type="EMBL" id="VRLW01000001">
    <property type="protein sequence ID" value="KAA1258058.1"/>
    <property type="molecule type" value="Genomic_DNA"/>
</dbReference>
<gene>
    <name evidence="1" type="ORF">LF1_05730</name>
</gene>
<organism evidence="1 2">
    <name type="scientific">Rubripirellula obstinata</name>
    <dbReference type="NCBI Taxonomy" id="406547"/>
    <lineage>
        <taxon>Bacteria</taxon>
        <taxon>Pseudomonadati</taxon>
        <taxon>Planctomycetota</taxon>
        <taxon>Planctomycetia</taxon>
        <taxon>Pirellulales</taxon>
        <taxon>Pirellulaceae</taxon>
        <taxon>Rubripirellula</taxon>
    </lineage>
</organism>
<comment type="caution">
    <text evidence="1">The sequence shown here is derived from an EMBL/GenBank/DDBJ whole genome shotgun (WGS) entry which is preliminary data.</text>
</comment>
<dbReference type="RefSeq" id="WP_068264279.1">
    <property type="nucleotide sequence ID" value="NZ_LWSK01000057.1"/>
</dbReference>
<dbReference type="Proteomes" id="UP000322699">
    <property type="component" value="Unassembled WGS sequence"/>
</dbReference>